<evidence type="ECO:0000256" key="5">
    <source>
        <dbReference type="ARBA" id="ARBA00022989"/>
    </source>
</evidence>
<evidence type="ECO:0000256" key="7">
    <source>
        <dbReference type="ARBA" id="ARBA00023136"/>
    </source>
</evidence>
<evidence type="ECO:0000313" key="13">
    <source>
        <dbReference type="EMBL" id="MEE4543034.1"/>
    </source>
</evidence>
<proteinExistence type="predicted"/>
<dbReference type="EMBL" id="JAZEWV010000009">
    <property type="protein sequence ID" value="MEE4543034.1"/>
    <property type="molecule type" value="Genomic_DNA"/>
</dbReference>
<evidence type="ECO:0000256" key="8">
    <source>
        <dbReference type="ARBA" id="ARBA00023163"/>
    </source>
</evidence>
<evidence type="ECO:0000256" key="9">
    <source>
        <dbReference type="ARBA" id="ARBA00029829"/>
    </source>
</evidence>
<keyword evidence="8" id="KW-0804">Transcription</keyword>
<dbReference type="PANTHER" id="PTHR37461:SF1">
    <property type="entry name" value="ANTI-SIGMA-K FACTOR RSKA"/>
    <property type="match status" value="1"/>
</dbReference>
<comment type="caution">
    <text evidence="13">The sequence shown here is derived from an EMBL/GenBank/DDBJ whole genome shotgun (WGS) entry which is preliminary data.</text>
</comment>
<feature type="domain" description="Anti-sigma K factor RskA C-terminal" evidence="11">
    <location>
        <begin position="102"/>
        <end position="244"/>
    </location>
</feature>
<keyword evidence="4" id="KW-0812">Transmembrane</keyword>
<keyword evidence="3" id="KW-1003">Cell membrane</keyword>
<gene>
    <name evidence="13" type="ORF">V2S66_13785</name>
</gene>
<keyword evidence="14" id="KW-1185">Reference proteome</keyword>
<evidence type="ECO:0000259" key="11">
    <source>
        <dbReference type="Pfam" id="PF10099"/>
    </source>
</evidence>
<evidence type="ECO:0000256" key="1">
    <source>
        <dbReference type="ARBA" id="ARBA00004167"/>
    </source>
</evidence>
<name>A0ABU7PCK0_9ACTN</name>
<dbReference type="InterPro" id="IPR051474">
    <property type="entry name" value="Anti-sigma-K/W_factor"/>
</dbReference>
<evidence type="ECO:0000313" key="14">
    <source>
        <dbReference type="Proteomes" id="UP001344658"/>
    </source>
</evidence>
<dbReference type="InterPro" id="IPR018764">
    <property type="entry name" value="RskA_C"/>
</dbReference>
<keyword evidence="6" id="KW-0805">Transcription regulation</keyword>
<dbReference type="InterPro" id="IPR041916">
    <property type="entry name" value="Anti_sigma_zinc_sf"/>
</dbReference>
<sequence length="254" mass="26595">MSEAGVHTAAGAYVVHALSDRDRELFERHMEHCEPCRREVAEMEATTAELGVAAAVAAAPPDPAAAKSEVLRRIASTRQQRPPRVRQPVRWFPRRSARLVPAAALAAAATFGGLAAWQHQEALAARSGQHAAQHQAASRQAAIADVLSAPDTKLSAQRLSDGAVATVAASRSRDAAVFIADGLRTLPKGHEYQIWFTGSGGPRSAGLLPGNDTQQLSLLNGPVAGAKDVAVTIEPAGGSQQPTPPLLATIRLPS</sequence>
<dbReference type="Pfam" id="PF13490">
    <property type="entry name" value="zf-HC2"/>
    <property type="match status" value="1"/>
</dbReference>
<dbReference type="RefSeq" id="WP_330795112.1">
    <property type="nucleotide sequence ID" value="NZ_JAZEWV010000009.1"/>
</dbReference>
<evidence type="ECO:0000256" key="2">
    <source>
        <dbReference type="ARBA" id="ARBA00004236"/>
    </source>
</evidence>
<organism evidence="13 14">
    <name type="scientific">Actinacidiphila polyblastidii</name>
    <dbReference type="NCBI Taxonomy" id="3110430"/>
    <lineage>
        <taxon>Bacteria</taxon>
        <taxon>Bacillati</taxon>
        <taxon>Actinomycetota</taxon>
        <taxon>Actinomycetes</taxon>
        <taxon>Kitasatosporales</taxon>
        <taxon>Streptomycetaceae</taxon>
        <taxon>Actinacidiphila</taxon>
    </lineage>
</organism>
<keyword evidence="7" id="KW-0472">Membrane</keyword>
<evidence type="ECO:0000256" key="10">
    <source>
        <dbReference type="ARBA" id="ARBA00030803"/>
    </source>
</evidence>
<dbReference type="Gene3D" id="1.10.10.1320">
    <property type="entry name" value="Anti-sigma factor, zinc-finger domain"/>
    <property type="match status" value="1"/>
</dbReference>
<accession>A0ABU7PCK0</accession>
<dbReference type="Pfam" id="PF10099">
    <property type="entry name" value="RskA_C"/>
    <property type="match status" value="1"/>
</dbReference>
<keyword evidence="5" id="KW-1133">Transmembrane helix</keyword>
<evidence type="ECO:0000256" key="3">
    <source>
        <dbReference type="ARBA" id="ARBA00022475"/>
    </source>
</evidence>
<dbReference type="Proteomes" id="UP001344658">
    <property type="component" value="Unassembled WGS sequence"/>
</dbReference>
<comment type="subcellular location">
    <subcellularLocation>
        <location evidence="2">Cell membrane</location>
    </subcellularLocation>
    <subcellularLocation>
        <location evidence="1">Membrane</location>
        <topology evidence="1">Single-pass membrane protein</topology>
    </subcellularLocation>
</comment>
<evidence type="ECO:0000259" key="12">
    <source>
        <dbReference type="Pfam" id="PF13490"/>
    </source>
</evidence>
<feature type="domain" description="Putative zinc-finger" evidence="12">
    <location>
        <begin position="9"/>
        <end position="37"/>
    </location>
</feature>
<evidence type="ECO:0000256" key="4">
    <source>
        <dbReference type="ARBA" id="ARBA00022692"/>
    </source>
</evidence>
<protein>
    <recommendedName>
        <fullName evidence="10">Regulator of SigK</fullName>
    </recommendedName>
    <alternativeName>
        <fullName evidence="9">Sigma-K anti-sigma factor RskA</fullName>
    </alternativeName>
</protein>
<dbReference type="InterPro" id="IPR027383">
    <property type="entry name" value="Znf_put"/>
</dbReference>
<evidence type="ECO:0000256" key="6">
    <source>
        <dbReference type="ARBA" id="ARBA00023015"/>
    </source>
</evidence>
<reference evidence="13 14" key="1">
    <citation type="submission" date="2023-12" db="EMBL/GenBank/DDBJ databases">
        <title>Streptomyces sp. V4-01.</title>
        <authorList>
            <person name="Somphong A."/>
            <person name="Phongsopitanun W."/>
        </authorList>
    </citation>
    <scope>NUCLEOTIDE SEQUENCE [LARGE SCALE GENOMIC DNA]</scope>
    <source>
        <strain evidence="13 14">V4-01</strain>
    </source>
</reference>
<dbReference type="PANTHER" id="PTHR37461">
    <property type="entry name" value="ANTI-SIGMA-K FACTOR RSKA"/>
    <property type="match status" value="1"/>
</dbReference>